<dbReference type="Gene3D" id="2.60.120.10">
    <property type="entry name" value="Jelly Rolls"/>
    <property type="match status" value="1"/>
</dbReference>
<dbReference type="EMBL" id="PPUT01000028">
    <property type="protein sequence ID" value="RDC42473.1"/>
    <property type="molecule type" value="Genomic_DNA"/>
</dbReference>
<dbReference type="InterPro" id="IPR036390">
    <property type="entry name" value="WH_DNA-bd_sf"/>
</dbReference>
<evidence type="ECO:0000259" key="1">
    <source>
        <dbReference type="Pfam" id="PF13545"/>
    </source>
</evidence>
<dbReference type="Pfam" id="PF13545">
    <property type="entry name" value="HTH_Crp_2"/>
    <property type="match status" value="1"/>
</dbReference>
<dbReference type="Proteomes" id="UP000253805">
    <property type="component" value="Unassembled WGS sequence"/>
</dbReference>
<comment type="caution">
    <text evidence="2">The sequence shown here is derived from an EMBL/GenBank/DDBJ whole genome shotgun (WGS) entry which is preliminary data.</text>
</comment>
<feature type="domain" description="HTH crp-type" evidence="1">
    <location>
        <begin position="168"/>
        <end position="231"/>
    </location>
</feature>
<proteinExistence type="predicted"/>
<evidence type="ECO:0000313" key="2">
    <source>
        <dbReference type="EMBL" id="RDC42473.1"/>
    </source>
</evidence>
<protein>
    <recommendedName>
        <fullName evidence="1">HTH crp-type domain-containing protein</fullName>
    </recommendedName>
</protein>
<dbReference type="AlphaFoldDB" id="A0A369NVX2"/>
<organism evidence="2 3">
    <name type="scientific">Adlercreutzia equolifaciens subsp. celatus</name>
    <dbReference type="NCBI Taxonomy" id="394340"/>
    <lineage>
        <taxon>Bacteria</taxon>
        <taxon>Bacillati</taxon>
        <taxon>Actinomycetota</taxon>
        <taxon>Coriobacteriia</taxon>
        <taxon>Eggerthellales</taxon>
        <taxon>Eggerthellaceae</taxon>
        <taxon>Adlercreutzia</taxon>
    </lineage>
</organism>
<dbReference type="GO" id="GO:0006355">
    <property type="term" value="P:regulation of DNA-templated transcription"/>
    <property type="evidence" value="ECO:0007669"/>
    <property type="project" value="InterPro"/>
</dbReference>
<evidence type="ECO:0000313" key="3">
    <source>
        <dbReference type="Proteomes" id="UP000253805"/>
    </source>
</evidence>
<dbReference type="GO" id="GO:0003677">
    <property type="term" value="F:DNA binding"/>
    <property type="evidence" value="ECO:0007669"/>
    <property type="project" value="InterPro"/>
</dbReference>
<dbReference type="SUPFAM" id="SSF46785">
    <property type="entry name" value="Winged helix' DNA-binding domain"/>
    <property type="match status" value="1"/>
</dbReference>
<dbReference type="InterPro" id="IPR012318">
    <property type="entry name" value="HTH_CRP"/>
</dbReference>
<accession>A0A369NVX2</accession>
<gene>
    <name evidence="2" type="ORF">C1850_09710</name>
</gene>
<reference evidence="2 3" key="1">
    <citation type="journal article" date="2018" name="Elife">
        <title>Discovery and characterization of a prevalent human gut bacterial enzyme sufficient for the inactivation of a family of plant toxins.</title>
        <authorList>
            <person name="Koppel N."/>
            <person name="Bisanz J.E."/>
            <person name="Pandelia M.E."/>
            <person name="Turnbaugh P.J."/>
            <person name="Balskus E.P."/>
        </authorList>
    </citation>
    <scope>NUCLEOTIDE SEQUENCE [LARGE SCALE GENOMIC DNA]</scope>
    <source>
        <strain evidence="2 3">OB21 GAM 11</strain>
    </source>
</reference>
<name>A0A369NVX2_9ACTN</name>
<dbReference type="InterPro" id="IPR014710">
    <property type="entry name" value="RmlC-like_jellyroll"/>
</dbReference>
<sequence length="252" mass="27802">MKMNEYAERLRREALSCPVRPECPLAFLCASCVGTDRYALPTFIDFDYGHMAWTDLTLRPCVFVVRSGLLIAKAYGNDGVEIPYHVSGRGSVSGIAEIYGLYTASNFNFLSGLVPGRLCSFDSSFVKKRLNDLPGLEGHRLTARISLNHTTSTYGQLLTLSHAKARDRVASVLVRLDAMLGREEDCGHVLPIAHGDVAFIASLRRTTVSCELKALAEEGMLHLGYRRIELLESFIEEYGSLVEASLPFYGAS</sequence>